<reference evidence="1 2" key="1">
    <citation type="journal article" date="2021" name="BMC Biol.">
        <title>Horizontally acquired antibacterial genes associated with adaptive radiation of ladybird beetles.</title>
        <authorList>
            <person name="Li H.S."/>
            <person name="Tang X.F."/>
            <person name="Huang Y.H."/>
            <person name="Xu Z.Y."/>
            <person name="Chen M.L."/>
            <person name="Du X.Y."/>
            <person name="Qiu B.Y."/>
            <person name="Chen P.T."/>
            <person name="Zhang W."/>
            <person name="Slipinski A."/>
            <person name="Escalona H.E."/>
            <person name="Waterhouse R.M."/>
            <person name="Zwick A."/>
            <person name="Pang H."/>
        </authorList>
    </citation>
    <scope>NUCLEOTIDE SEQUENCE [LARGE SCALE GENOMIC DNA]</scope>
    <source>
        <strain evidence="1">SYSU2018</strain>
    </source>
</reference>
<accession>A0ABD2P8N7</accession>
<protein>
    <submittedName>
        <fullName evidence="1">Uncharacterized protein</fullName>
    </submittedName>
</protein>
<dbReference type="EMBL" id="JABFTP020000185">
    <property type="protein sequence ID" value="KAL3287308.1"/>
    <property type="molecule type" value="Genomic_DNA"/>
</dbReference>
<gene>
    <name evidence="1" type="ORF">HHI36_001783</name>
</gene>
<keyword evidence="2" id="KW-1185">Reference proteome</keyword>
<evidence type="ECO:0000313" key="2">
    <source>
        <dbReference type="Proteomes" id="UP001516400"/>
    </source>
</evidence>
<feature type="non-terminal residue" evidence="1">
    <location>
        <position position="1"/>
    </location>
</feature>
<evidence type="ECO:0000313" key="1">
    <source>
        <dbReference type="EMBL" id="KAL3287308.1"/>
    </source>
</evidence>
<sequence>LGSTEYRAATLKTGRRLKIFCGDCDEKFEQNKSLEWNIVEVVNELRKVVKAQSLKIDRLEEIIASLPK</sequence>
<dbReference type="Proteomes" id="UP001516400">
    <property type="component" value="Unassembled WGS sequence"/>
</dbReference>
<feature type="non-terminal residue" evidence="1">
    <location>
        <position position="68"/>
    </location>
</feature>
<proteinExistence type="predicted"/>
<comment type="caution">
    <text evidence="1">The sequence shown here is derived from an EMBL/GenBank/DDBJ whole genome shotgun (WGS) entry which is preliminary data.</text>
</comment>
<name>A0ABD2P8N7_9CUCU</name>
<organism evidence="1 2">
    <name type="scientific">Cryptolaemus montrouzieri</name>
    <dbReference type="NCBI Taxonomy" id="559131"/>
    <lineage>
        <taxon>Eukaryota</taxon>
        <taxon>Metazoa</taxon>
        <taxon>Ecdysozoa</taxon>
        <taxon>Arthropoda</taxon>
        <taxon>Hexapoda</taxon>
        <taxon>Insecta</taxon>
        <taxon>Pterygota</taxon>
        <taxon>Neoptera</taxon>
        <taxon>Endopterygota</taxon>
        <taxon>Coleoptera</taxon>
        <taxon>Polyphaga</taxon>
        <taxon>Cucujiformia</taxon>
        <taxon>Coccinelloidea</taxon>
        <taxon>Coccinellidae</taxon>
        <taxon>Scymninae</taxon>
        <taxon>Scymnini</taxon>
        <taxon>Cryptolaemus</taxon>
    </lineage>
</organism>
<dbReference type="AlphaFoldDB" id="A0ABD2P8N7"/>